<evidence type="ECO:0000313" key="7">
    <source>
        <dbReference type="EMBL" id="GAP43677.1"/>
    </source>
</evidence>
<dbReference type="STRING" id="1678841.TBC1_111834"/>
<accession>A0A0S7BT78</accession>
<dbReference type="GO" id="GO:0003727">
    <property type="term" value="F:single-stranded RNA binding"/>
    <property type="evidence" value="ECO:0007669"/>
    <property type="project" value="InterPro"/>
</dbReference>
<feature type="compositionally biased region" description="Basic and acidic residues" evidence="5">
    <location>
        <begin position="117"/>
        <end position="128"/>
    </location>
</feature>
<evidence type="ECO:0000256" key="2">
    <source>
        <dbReference type="ARBA" id="ARBA00022884"/>
    </source>
</evidence>
<keyword evidence="3" id="KW-0238">DNA-binding</keyword>
<evidence type="ECO:0000256" key="3">
    <source>
        <dbReference type="ARBA" id="ARBA00023125"/>
    </source>
</evidence>
<dbReference type="Pfam" id="PF01479">
    <property type="entry name" value="S4"/>
    <property type="match status" value="1"/>
</dbReference>
<keyword evidence="7" id="KW-0346">Stress response</keyword>
<sequence length="128" mass="14687">MADDLRIDKWLWAVRIYKTRTMAGEACRAGKIKIDGIAVKPSRIIKPEDIITVSLGPLTRTVRVKALIHNRVSAKLVPDSLEDLTPAEEYERIKFMQELNAERRDRGTGRPTKKERRLIDRLKGPEKP</sequence>
<dbReference type="InterPro" id="IPR002942">
    <property type="entry name" value="S4_RNA-bd"/>
</dbReference>
<dbReference type="GO" id="GO:0003677">
    <property type="term" value="F:DNA binding"/>
    <property type="evidence" value="ECO:0007669"/>
    <property type="project" value="UniProtKB-KW"/>
</dbReference>
<dbReference type="EMBL" id="DF968182">
    <property type="protein sequence ID" value="GAP43677.1"/>
    <property type="molecule type" value="Genomic_DNA"/>
</dbReference>
<name>A0A0S7BT78_9BACT</name>
<evidence type="ECO:0000313" key="8">
    <source>
        <dbReference type="Proteomes" id="UP000053091"/>
    </source>
</evidence>
<evidence type="ECO:0000256" key="4">
    <source>
        <dbReference type="PROSITE-ProRule" id="PRU00182"/>
    </source>
</evidence>
<dbReference type="AlphaFoldDB" id="A0A0S7BT78"/>
<evidence type="ECO:0000259" key="6">
    <source>
        <dbReference type="SMART" id="SM00363"/>
    </source>
</evidence>
<protein>
    <submittedName>
        <fullName evidence="7">Ribosomal 50S subunit-recycling heat shock protein, contains S4 domain</fullName>
    </submittedName>
</protein>
<gene>
    <name evidence="7" type="ORF">TBC1_111834</name>
</gene>
<dbReference type="Gene3D" id="3.10.290.10">
    <property type="entry name" value="RNA-binding S4 domain"/>
    <property type="match status" value="1"/>
</dbReference>
<reference evidence="7" key="1">
    <citation type="journal article" date="2015" name="Genome Announc.">
        <title>Draft Genome Sequence of Bacteroidales Strain TBC1, a Novel Isolate from a Methanogenic Wastewater Treatment System.</title>
        <authorList>
            <person name="Tourlousse D.M."/>
            <person name="Matsuura N."/>
            <person name="Sun L."/>
            <person name="Toyonaga M."/>
            <person name="Kuroda K."/>
            <person name="Ohashi A."/>
            <person name="Cruz R."/>
            <person name="Yamaguchi T."/>
            <person name="Sekiguchi Y."/>
        </authorList>
    </citation>
    <scope>NUCLEOTIDE SEQUENCE [LARGE SCALE GENOMIC DNA]</scope>
    <source>
        <strain evidence="7">TBC1</strain>
    </source>
</reference>
<dbReference type="SMART" id="SM00363">
    <property type="entry name" value="S4"/>
    <property type="match status" value="1"/>
</dbReference>
<keyword evidence="2 4" id="KW-0694">RNA-binding</keyword>
<dbReference type="SUPFAM" id="SSF55174">
    <property type="entry name" value="Alpha-L RNA-binding motif"/>
    <property type="match status" value="1"/>
</dbReference>
<comment type="similarity">
    <text evidence="1">Belongs to the HSP15 family.</text>
</comment>
<dbReference type="GO" id="GO:0034605">
    <property type="term" value="P:cellular response to heat"/>
    <property type="evidence" value="ECO:0007669"/>
    <property type="project" value="InterPro"/>
</dbReference>
<evidence type="ECO:0000256" key="5">
    <source>
        <dbReference type="SAM" id="MobiDB-lite"/>
    </source>
</evidence>
<dbReference type="CDD" id="cd00165">
    <property type="entry name" value="S4"/>
    <property type="match status" value="1"/>
</dbReference>
<dbReference type="PATRIC" id="fig|1678841.3.peg.2040"/>
<dbReference type="RefSeq" id="WP_062041175.1">
    <property type="nucleotide sequence ID" value="NZ_DF968182.1"/>
</dbReference>
<proteinExistence type="inferred from homology"/>
<dbReference type="InterPro" id="IPR036986">
    <property type="entry name" value="S4_RNA-bd_sf"/>
</dbReference>
<dbReference type="Proteomes" id="UP000053091">
    <property type="component" value="Unassembled WGS sequence"/>
</dbReference>
<dbReference type="OrthoDB" id="9797176at2"/>
<dbReference type="PIRSF" id="PIRSF016821">
    <property type="entry name" value="HSP15"/>
    <property type="match status" value="1"/>
</dbReference>
<organism evidence="7">
    <name type="scientific">Lentimicrobium saccharophilum</name>
    <dbReference type="NCBI Taxonomy" id="1678841"/>
    <lineage>
        <taxon>Bacteria</taxon>
        <taxon>Pseudomonadati</taxon>
        <taxon>Bacteroidota</taxon>
        <taxon>Bacteroidia</taxon>
        <taxon>Bacteroidales</taxon>
        <taxon>Lentimicrobiaceae</taxon>
        <taxon>Lentimicrobium</taxon>
    </lineage>
</organism>
<evidence type="ECO:0000256" key="1">
    <source>
        <dbReference type="ARBA" id="ARBA00008396"/>
    </source>
</evidence>
<dbReference type="PROSITE" id="PS50889">
    <property type="entry name" value="S4"/>
    <property type="match status" value="1"/>
</dbReference>
<feature type="domain" description="RNA-binding S4" evidence="6">
    <location>
        <begin position="5"/>
        <end position="69"/>
    </location>
</feature>
<feature type="region of interest" description="Disordered" evidence="5">
    <location>
        <begin position="101"/>
        <end position="128"/>
    </location>
</feature>
<dbReference type="GO" id="GO:0043023">
    <property type="term" value="F:ribosomal large subunit binding"/>
    <property type="evidence" value="ECO:0007669"/>
    <property type="project" value="InterPro"/>
</dbReference>
<dbReference type="InterPro" id="IPR025708">
    <property type="entry name" value="HSP15"/>
</dbReference>
<keyword evidence="8" id="KW-1185">Reference proteome</keyword>